<keyword evidence="3" id="KW-1185">Reference proteome</keyword>
<gene>
    <name evidence="2" type="ORF">SXIM_17200</name>
</gene>
<dbReference type="Pfam" id="PF21806">
    <property type="entry name" value="DUF6879"/>
    <property type="match status" value="1"/>
</dbReference>
<reference evidence="2" key="1">
    <citation type="submission" date="2019-08" db="EMBL/GenBank/DDBJ databases">
        <title>Complete genome sequence of a mangrove-derived Streptomyces xiamenensis.</title>
        <authorList>
            <person name="Xu J."/>
        </authorList>
    </citation>
    <scope>NUCLEOTIDE SEQUENCE</scope>
    <source>
        <strain evidence="2">318</strain>
    </source>
</reference>
<accession>A0A0F7FSN4</accession>
<organism evidence="2 3">
    <name type="scientific">Streptomyces xiamenensis</name>
    <dbReference type="NCBI Taxonomy" id="408015"/>
    <lineage>
        <taxon>Bacteria</taxon>
        <taxon>Bacillati</taxon>
        <taxon>Actinomycetota</taxon>
        <taxon>Actinomycetes</taxon>
        <taxon>Kitasatosporales</taxon>
        <taxon>Streptomycetaceae</taxon>
        <taxon>Streptomyces</taxon>
    </lineage>
</organism>
<dbReference type="PATRIC" id="fig|408015.6.peg.1756"/>
<proteinExistence type="predicted"/>
<dbReference type="Proteomes" id="UP000034034">
    <property type="component" value="Chromosome"/>
</dbReference>
<dbReference type="STRING" id="408015.SXIM_17200"/>
<dbReference type="HOGENOM" id="CLU_097170_0_0_11"/>
<sequence>MTSSSETLGDLFATFQREAFRLETLDVYNIPRSAANLQAFLDGKPQPEGYNAEWVEQIRSHTSVGKRVYRVHILSRPLTPYLKYELGWGYRTNISGGEEFFILDTTDRPNPLPGVGDFWFFDSERPAVMHYDESGAFLGAETLPDDRAEEFIRYRETALAHARPFPEWWAEHGE</sequence>
<dbReference type="KEGG" id="sxi:SXIM_17200"/>
<dbReference type="InterPro" id="IPR049244">
    <property type="entry name" value="DUF6879"/>
</dbReference>
<evidence type="ECO:0000313" key="3">
    <source>
        <dbReference type="Proteomes" id="UP000034034"/>
    </source>
</evidence>
<dbReference type="AlphaFoldDB" id="A0A0F7FSN4"/>
<protein>
    <recommendedName>
        <fullName evidence="1">DUF6879 domain-containing protein</fullName>
    </recommendedName>
</protein>
<feature type="domain" description="DUF6879" evidence="1">
    <location>
        <begin position="7"/>
        <end position="170"/>
    </location>
</feature>
<evidence type="ECO:0000313" key="2">
    <source>
        <dbReference type="EMBL" id="AKG43104.1"/>
    </source>
</evidence>
<dbReference type="EMBL" id="CP009922">
    <property type="protein sequence ID" value="AKG43104.1"/>
    <property type="molecule type" value="Genomic_DNA"/>
</dbReference>
<name>A0A0F7FSN4_9ACTN</name>
<evidence type="ECO:0000259" key="1">
    <source>
        <dbReference type="Pfam" id="PF21806"/>
    </source>
</evidence>
<dbReference type="RefSeq" id="WP_030725206.1">
    <property type="nucleotide sequence ID" value="NZ_CP009922.3"/>
</dbReference>